<protein>
    <submittedName>
        <fullName evidence="2">Uncharacterized protein</fullName>
    </submittedName>
</protein>
<accession>A0ABY6MTP3</accession>
<feature type="region of interest" description="Disordered" evidence="1">
    <location>
        <begin position="80"/>
        <end position="103"/>
    </location>
</feature>
<sequence length="103" mass="11433">MDLRELEITVTLALLLVLALLGVLAWRDNRPMSWAAFGLCVLIPEACSETPSADALHTIMAVTAVLVVLQLAIDALKQREPDERSADGRHDEFQPRMRDPFHG</sequence>
<organism evidence="2 3">
    <name type="scientific">Caldimonas aquatica</name>
    <dbReference type="NCBI Taxonomy" id="376175"/>
    <lineage>
        <taxon>Bacteria</taxon>
        <taxon>Pseudomonadati</taxon>
        <taxon>Pseudomonadota</taxon>
        <taxon>Betaproteobacteria</taxon>
        <taxon>Burkholderiales</taxon>
        <taxon>Sphaerotilaceae</taxon>
        <taxon>Caldimonas</taxon>
    </lineage>
</organism>
<name>A0ABY6MTP3_9BURK</name>
<evidence type="ECO:0000313" key="3">
    <source>
        <dbReference type="Proteomes" id="UP001163266"/>
    </source>
</evidence>
<keyword evidence="3" id="KW-1185">Reference proteome</keyword>
<evidence type="ECO:0000313" key="2">
    <source>
        <dbReference type="EMBL" id="UZD55374.1"/>
    </source>
</evidence>
<dbReference type="Proteomes" id="UP001163266">
    <property type="component" value="Chromosome"/>
</dbReference>
<dbReference type="RefSeq" id="WP_264893128.1">
    <property type="nucleotide sequence ID" value="NZ_CP110257.1"/>
</dbReference>
<evidence type="ECO:0000256" key="1">
    <source>
        <dbReference type="SAM" id="MobiDB-lite"/>
    </source>
</evidence>
<dbReference type="EMBL" id="CP110257">
    <property type="protein sequence ID" value="UZD55374.1"/>
    <property type="molecule type" value="Genomic_DNA"/>
</dbReference>
<proteinExistence type="predicted"/>
<reference evidence="2" key="1">
    <citation type="submission" date="2022-10" db="EMBL/GenBank/DDBJ databases">
        <title>Complete genome sequence of Schlegelella aquatica LMG 23380.</title>
        <authorList>
            <person name="Musilova J."/>
            <person name="Kourilova X."/>
            <person name="Bezdicek M."/>
            <person name="Hermankova K."/>
            <person name="Obruca S."/>
            <person name="Sedlar K."/>
        </authorList>
    </citation>
    <scope>NUCLEOTIDE SEQUENCE</scope>
    <source>
        <strain evidence="2">LMG 23380</strain>
    </source>
</reference>
<gene>
    <name evidence="2" type="ORF">OMP39_01935</name>
</gene>